<evidence type="ECO:0000256" key="1">
    <source>
        <dbReference type="SAM" id="Phobius"/>
    </source>
</evidence>
<feature type="transmembrane region" description="Helical" evidence="1">
    <location>
        <begin position="117"/>
        <end position="140"/>
    </location>
</feature>
<evidence type="ECO:0008006" key="4">
    <source>
        <dbReference type="Google" id="ProtNLM"/>
    </source>
</evidence>
<dbReference type="KEGG" id="dpp:DICPUDRAFT_146586"/>
<dbReference type="VEuPathDB" id="AmoebaDB:DICPUDRAFT_146586"/>
<gene>
    <name evidence="2" type="ORF">DICPUDRAFT_146586</name>
</gene>
<keyword evidence="1" id="KW-1133">Transmembrane helix</keyword>
<evidence type="ECO:0000313" key="3">
    <source>
        <dbReference type="Proteomes" id="UP000001064"/>
    </source>
</evidence>
<dbReference type="GeneID" id="10503485"/>
<dbReference type="EMBL" id="GL870942">
    <property type="protein sequence ID" value="EGC40417.1"/>
    <property type="molecule type" value="Genomic_DNA"/>
</dbReference>
<proteinExistence type="predicted"/>
<dbReference type="Proteomes" id="UP000001064">
    <property type="component" value="Unassembled WGS sequence"/>
</dbReference>
<accession>F0Z6C5</accession>
<dbReference type="InParanoid" id="F0Z6C5"/>
<keyword evidence="3" id="KW-1185">Reference proteome</keyword>
<evidence type="ECO:0000313" key="2">
    <source>
        <dbReference type="EMBL" id="EGC40417.1"/>
    </source>
</evidence>
<dbReference type="RefSeq" id="XP_003282964.1">
    <property type="nucleotide sequence ID" value="XM_003282916.1"/>
</dbReference>
<name>F0Z6C5_DICPU</name>
<protein>
    <recommendedName>
        <fullName evidence="4">Transmembrane protein</fullName>
    </recommendedName>
</protein>
<reference evidence="3" key="1">
    <citation type="journal article" date="2011" name="Genome Biol.">
        <title>Comparative genomics of the social amoebae Dictyostelium discoideum and Dictyostelium purpureum.</title>
        <authorList>
            <consortium name="US DOE Joint Genome Institute (JGI-PGF)"/>
            <person name="Sucgang R."/>
            <person name="Kuo A."/>
            <person name="Tian X."/>
            <person name="Salerno W."/>
            <person name="Parikh A."/>
            <person name="Feasley C.L."/>
            <person name="Dalin E."/>
            <person name="Tu H."/>
            <person name="Huang E."/>
            <person name="Barry K."/>
            <person name="Lindquist E."/>
            <person name="Shapiro H."/>
            <person name="Bruce D."/>
            <person name="Schmutz J."/>
            <person name="Salamov A."/>
            <person name="Fey P."/>
            <person name="Gaudet P."/>
            <person name="Anjard C."/>
            <person name="Babu M.M."/>
            <person name="Basu S."/>
            <person name="Bushmanova Y."/>
            <person name="van der Wel H."/>
            <person name="Katoh-Kurasawa M."/>
            <person name="Dinh C."/>
            <person name="Coutinho P.M."/>
            <person name="Saito T."/>
            <person name="Elias M."/>
            <person name="Schaap P."/>
            <person name="Kay R.R."/>
            <person name="Henrissat B."/>
            <person name="Eichinger L."/>
            <person name="Rivero F."/>
            <person name="Putnam N.H."/>
            <person name="West C.M."/>
            <person name="Loomis W.F."/>
            <person name="Chisholm R.L."/>
            <person name="Shaulsky G."/>
            <person name="Strassmann J.E."/>
            <person name="Queller D.C."/>
            <person name="Kuspa A."/>
            <person name="Grigoriev I.V."/>
        </authorList>
    </citation>
    <scope>NUCLEOTIDE SEQUENCE [LARGE SCALE GENOMIC DNA]</scope>
    <source>
        <strain evidence="3">QSDP1</strain>
    </source>
</reference>
<organism evidence="2 3">
    <name type="scientific">Dictyostelium purpureum</name>
    <name type="common">Slime mold</name>
    <dbReference type="NCBI Taxonomy" id="5786"/>
    <lineage>
        <taxon>Eukaryota</taxon>
        <taxon>Amoebozoa</taxon>
        <taxon>Evosea</taxon>
        <taxon>Eumycetozoa</taxon>
        <taxon>Dictyostelia</taxon>
        <taxon>Dictyosteliales</taxon>
        <taxon>Dictyosteliaceae</taxon>
        <taxon>Dictyostelium</taxon>
    </lineage>
</organism>
<feature type="transmembrane region" description="Helical" evidence="1">
    <location>
        <begin position="92"/>
        <end position="111"/>
    </location>
</feature>
<keyword evidence="1" id="KW-0812">Transmembrane</keyword>
<sequence>MGIENEDQSLLNNNNNTSVCYNSYSNGFNIVNCSYSYLTKIKLKKEENPNSMREVFCNNFPPELYHYISTQDYCSIIQQLNHYKQNRPYSPYYNGIALFFYILFFFFLILFRNTNVIASICIVPIMLIFTITHIVIITSIGNKFYREVMAYIEFLNSIYTNITFEGHFLKKSLRDVEITIGVLDEAGKVLPPNKYSHSILCGFKYLVPERLQFISYSYNNTPNVIALSSNSSVAIDFNNYQFQYQYQQPFQPNQQPLQPIIINSNKKSENKPINEYKQPTIEELLTPSATEDFYRTQNNQ</sequence>
<keyword evidence="1" id="KW-0472">Membrane</keyword>
<dbReference type="AlphaFoldDB" id="F0Z6C5"/>